<dbReference type="InterPro" id="IPR030678">
    <property type="entry name" value="Peptide/Ni-bd"/>
</dbReference>
<reference evidence="8" key="1">
    <citation type="submission" date="2016-12" db="EMBL/GenBank/DDBJ databases">
        <authorList>
            <person name="Brunel B."/>
        </authorList>
    </citation>
    <scope>NUCLEOTIDE SEQUENCE [LARGE SCALE GENOMIC DNA]</scope>
</reference>
<dbReference type="Pfam" id="PF00496">
    <property type="entry name" value="SBP_bac_5"/>
    <property type="match status" value="1"/>
</dbReference>
<comment type="similarity">
    <text evidence="2">Belongs to the bacterial solute-binding protein 5 family.</text>
</comment>
<dbReference type="AlphaFoldDB" id="A0A2P9AGT1"/>
<evidence type="ECO:0000259" key="6">
    <source>
        <dbReference type="Pfam" id="PF00496"/>
    </source>
</evidence>
<dbReference type="Gene3D" id="3.10.105.10">
    <property type="entry name" value="Dipeptide-binding Protein, Domain 3"/>
    <property type="match status" value="1"/>
</dbReference>
<proteinExistence type="inferred from homology"/>
<dbReference type="SUPFAM" id="SSF53850">
    <property type="entry name" value="Periplasmic binding protein-like II"/>
    <property type="match status" value="1"/>
</dbReference>
<organism evidence="7 8">
    <name type="scientific">Mesorhizobium delmotii</name>
    <dbReference type="NCBI Taxonomy" id="1631247"/>
    <lineage>
        <taxon>Bacteria</taxon>
        <taxon>Pseudomonadati</taxon>
        <taxon>Pseudomonadota</taxon>
        <taxon>Alphaproteobacteria</taxon>
        <taxon>Hyphomicrobiales</taxon>
        <taxon>Phyllobacteriaceae</taxon>
        <taxon>Mesorhizobium</taxon>
    </lineage>
</organism>
<dbReference type="PANTHER" id="PTHR30290:SF9">
    <property type="entry name" value="OLIGOPEPTIDE-BINDING PROTEIN APPA"/>
    <property type="match status" value="1"/>
</dbReference>
<dbReference type="InterPro" id="IPR039424">
    <property type="entry name" value="SBP_5"/>
</dbReference>
<dbReference type="Gene3D" id="3.90.76.10">
    <property type="entry name" value="Dipeptide-binding Protein, Domain 1"/>
    <property type="match status" value="1"/>
</dbReference>
<dbReference type="PANTHER" id="PTHR30290">
    <property type="entry name" value="PERIPLASMIC BINDING COMPONENT OF ABC TRANSPORTER"/>
    <property type="match status" value="1"/>
</dbReference>
<dbReference type="Proteomes" id="UP000245698">
    <property type="component" value="Unassembled WGS sequence"/>
</dbReference>
<evidence type="ECO:0000256" key="4">
    <source>
        <dbReference type="ARBA" id="ARBA00022729"/>
    </source>
</evidence>
<dbReference type="EMBL" id="FUIG01000019">
    <property type="protein sequence ID" value="SJM30324.1"/>
    <property type="molecule type" value="Genomic_DNA"/>
</dbReference>
<dbReference type="GO" id="GO:0015833">
    <property type="term" value="P:peptide transport"/>
    <property type="evidence" value="ECO:0007669"/>
    <property type="project" value="TreeGrafter"/>
</dbReference>
<comment type="subcellular location">
    <subcellularLocation>
        <location evidence="1">Periplasm</location>
    </subcellularLocation>
</comment>
<feature type="domain" description="Solute-binding protein family 5" evidence="6">
    <location>
        <begin position="79"/>
        <end position="423"/>
    </location>
</feature>
<dbReference type="GO" id="GO:1904680">
    <property type="term" value="F:peptide transmembrane transporter activity"/>
    <property type="evidence" value="ECO:0007669"/>
    <property type="project" value="TreeGrafter"/>
</dbReference>
<dbReference type="InterPro" id="IPR000914">
    <property type="entry name" value="SBP_5_dom"/>
</dbReference>
<keyword evidence="3" id="KW-0813">Transport</keyword>
<dbReference type="CDD" id="cd00995">
    <property type="entry name" value="PBP2_NikA_DppA_OppA_like"/>
    <property type="match status" value="1"/>
</dbReference>
<evidence type="ECO:0000256" key="5">
    <source>
        <dbReference type="SAM" id="SignalP"/>
    </source>
</evidence>
<dbReference type="PIRSF" id="PIRSF002741">
    <property type="entry name" value="MppA"/>
    <property type="match status" value="1"/>
</dbReference>
<name>A0A2P9AGT1_9HYPH</name>
<evidence type="ECO:0000256" key="3">
    <source>
        <dbReference type="ARBA" id="ARBA00022448"/>
    </source>
</evidence>
<keyword evidence="4 5" id="KW-0732">Signal</keyword>
<feature type="signal peptide" evidence="5">
    <location>
        <begin position="1"/>
        <end position="29"/>
    </location>
</feature>
<evidence type="ECO:0000313" key="7">
    <source>
        <dbReference type="EMBL" id="SJM30324.1"/>
    </source>
</evidence>
<accession>A0A2P9AGT1</accession>
<dbReference type="GO" id="GO:0043190">
    <property type="term" value="C:ATP-binding cassette (ABC) transporter complex"/>
    <property type="evidence" value="ECO:0007669"/>
    <property type="project" value="InterPro"/>
</dbReference>
<keyword evidence="8" id="KW-1185">Reference proteome</keyword>
<dbReference type="Gene3D" id="3.40.190.10">
    <property type="entry name" value="Periplasmic binding protein-like II"/>
    <property type="match status" value="1"/>
</dbReference>
<evidence type="ECO:0000313" key="8">
    <source>
        <dbReference type="Proteomes" id="UP000245698"/>
    </source>
</evidence>
<dbReference type="GO" id="GO:0030288">
    <property type="term" value="C:outer membrane-bounded periplasmic space"/>
    <property type="evidence" value="ECO:0007669"/>
    <property type="project" value="UniProtKB-ARBA"/>
</dbReference>
<evidence type="ECO:0000256" key="1">
    <source>
        <dbReference type="ARBA" id="ARBA00004418"/>
    </source>
</evidence>
<gene>
    <name evidence="7" type="ORF">BQ8482_130223</name>
</gene>
<evidence type="ECO:0000256" key="2">
    <source>
        <dbReference type="ARBA" id="ARBA00005695"/>
    </source>
</evidence>
<sequence>MSMIRKGAGWLLTLWIVLAVTAYSGSSGATDSNTDTLRIGVPLIPTTLDPGQNSSGTQIGIMQLISGTLTILDENGNNVHMGLAESVTPEGDDRYIVKLKPGLKFSDGSALTATDVVASFEHYLNDQTTWASYSFAPISKVTASDDLTVNFDLKQPYASLPFILAYSTSAIIPSESIEAKGKELYKGAPLPAAGQFEVKSFSQDQITLQANPNYAGSQPATKTLVFKKIVDTPARIAQVQAGEIDFADGISPKQVGRLSPPVEVRTAHNVIGTNFLHLNNRNNSVLSDVRVRQAIAVAIDRNQINQVAYAGRNQPALGLFASSSTYYDAFLPAGTEVERARELLAGTQCANGCELRLIVSSGNEEYGDTALVVQQNLKKIGIHADIVMADSATTLQWSEDGNFDIFVTGSYEFSDSPDLYTSSDWTLGPGHTGYSSPEMKQLIRQLGAATEPSRHQAADKVNALFEKDLPYIPTVEYAIISASRVPSERFHTGSTYLYYVK</sequence>
<feature type="chain" id="PRO_5017807599" evidence="5">
    <location>
        <begin position="30"/>
        <end position="501"/>
    </location>
</feature>
<protein>
    <submittedName>
        <fullName evidence="7">Putative ABC-type dipeptide transport system, periplasmic component</fullName>
    </submittedName>
</protein>